<dbReference type="RefSeq" id="WP_209667600.1">
    <property type="nucleotide sequence ID" value="NZ_JAGGMS010000001.1"/>
</dbReference>
<evidence type="ECO:0000256" key="2">
    <source>
        <dbReference type="ARBA" id="ARBA00023033"/>
    </source>
</evidence>
<dbReference type="InterPro" id="IPR036188">
    <property type="entry name" value="FAD/NAD-bd_sf"/>
</dbReference>
<dbReference type="PRINTS" id="PR00420">
    <property type="entry name" value="RNGMNOXGNASE"/>
</dbReference>
<keyword evidence="1" id="KW-0560">Oxidoreductase</keyword>
<gene>
    <name evidence="4" type="ORF">JOM49_006130</name>
</gene>
<dbReference type="EMBL" id="JAGGMS010000001">
    <property type="protein sequence ID" value="MBP2184604.1"/>
    <property type="molecule type" value="Genomic_DNA"/>
</dbReference>
<dbReference type="Pfam" id="PF01494">
    <property type="entry name" value="FAD_binding_3"/>
    <property type="match status" value="1"/>
</dbReference>
<dbReference type="PANTHER" id="PTHR13789:SF309">
    <property type="entry name" value="PUTATIVE (AFU_ORTHOLOGUE AFUA_6G14510)-RELATED"/>
    <property type="match status" value="1"/>
</dbReference>
<dbReference type="PANTHER" id="PTHR13789">
    <property type="entry name" value="MONOOXYGENASE"/>
    <property type="match status" value="1"/>
</dbReference>
<organism evidence="4 5">
    <name type="scientific">Amycolatopsis magusensis</name>
    <dbReference type="NCBI Taxonomy" id="882444"/>
    <lineage>
        <taxon>Bacteria</taxon>
        <taxon>Bacillati</taxon>
        <taxon>Actinomycetota</taxon>
        <taxon>Actinomycetes</taxon>
        <taxon>Pseudonocardiales</taxon>
        <taxon>Pseudonocardiaceae</taxon>
        <taxon>Amycolatopsis</taxon>
    </lineage>
</organism>
<dbReference type="NCBIfam" id="NF005313">
    <property type="entry name" value="PRK06847.1"/>
    <property type="match status" value="1"/>
</dbReference>
<dbReference type="InterPro" id="IPR002938">
    <property type="entry name" value="FAD-bd"/>
</dbReference>
<reference evidence="4 5" key="1">
    <citation type="submission" date="2021-03" db="EMBL/GenBank/DDBJ databases">
        <title>Sequencing the genomes of 1000 actinobacteria strains.</title>
        <authorList>
            <person name="Klenk H.-P."/>
        </authorList>
    </citation>
    <scope>NUCLEOTIDE SEQUENCE [LARGE SCALE GENOMIC DNA]</scope>
    <source>
        <strain evidence="4 5">DSM 45510</strain>
    </source>
</reference>
<dbReference type="SUPFAM" id="SSF51905">
    <property type="entry name" value="FAD/NAD(P)-binding domain"/>
    <property type="match status" value="1"/>
</dbReference>
<comment type="caution">
    <text evidence="4">The sequence shown here is derived from an EMBL/GenBank/DDBJ whole genome shotgun (WGS) entry which is preliminary data.</text>
</comment>
<feature type="domain" description="FAD-binding" evidence="3">
    <location>
        <begin position="4"/>
        <end position="342"/>
    </location>
</feature>
<evidence type="ECO:0000313" key="4">
    <source>
        <dbReference type="EMBL" id="MBP2184604.1"/>
    </source>
</evidence>
<evidence type="ECO:0000259" key="3">
    <source>
        <dbReference type="Pfam" id="PF01494"/>
    </source>
</evidence>
<name>A0ABS4PYU8_9PSEU</name>
<evidence type="ECO:0000313" key="5">
    <source>
        <dbReference type="Proteomes" id="UP000741013"/>
    </source>
</evidence>
<dbReference type="Proteomes" id="UP000741013">
    <property type="component" value="Unassembled WGS sequence"/>
</dbReference>
<keyword evidence="5" id="KW-1185">Reference proteome</keyword>
<dbReference type="InterPro" id="IPR050493">
    <property type="entry name" value="FAD-dep_Monooxygenase_BioMet"/>
</dbReference>
<proteinExistence type="predicted"/>
<dbReference type="Gene3D" id="3.50.50.60">
    <property type="entry name" value="FAD/NAD(P)-binding domain"/>
    <property type="match status" value="1"/>
</dbReference>
<keyword evidence="2" id="KW-0503">Monooxygenase</keyword>
<accession>A0ABS4PYU8</accession>
<sequence length="374" mass="40594">MTRTVLVVGGGIAGNALTVLLRRAGFAVDLVELREDWNSTTGSGITLQGNALRVLRKVGVLDLVLRDGFAFDELSLLSPDGTVVAVQSSGRVGGDDLPATVGMQRPRLQQILIDAVRASGAFVRLGRTVTAFEQDTDSVRVTFDDGTTGRYDLVVGADGVQSGVRRLIGIDCLPEPTGMAIWRAPVPRPAGVEHTHMVYGGGCFIAGCCPTGEDTAYAYLVERNRDRSAVEPAAYHQEMRRLAESYGGPWPEIQRSLTDPALINYTWFERLLLDGPWHRGRVVLAGDAAHACPPTLAQGAAMSLEDVLVLTELLAAEEVWDDGLFTRYRDRRYPRVREIVDGSVQLGQWLLDGVRDADVPGLMGRTAAMLRELP</sequence>
<protein>
    <submittedName>
        <fullName evidence="4">2-polyprenyl-6-methoxyphenol hydroxylase-like FAD-dependent oxidoreductase</fullName>
    </submittedName>
</protein>
<evidence type="ECO:0000256" key="1">
    <source>
        <dbReference type="ARBA" id="ARBA00023002"/>
    </source>
</evidence>